<dbReference type="EMBL" id="BAAARV010000006">
    <property type="protein sequence ID" value="GAA2331645.1"/>
    <property type="molecule type" value="Genomic_DNA"/>
</dbReference>
<evidence type="ECO:0008006" key="4">
    <source>
        <dbReference type="Google" id="ProtNLM"/>
    </source>
</evidence>
<evidence type="ECO:0000256" key="1">
    <source>
        <dbReference type="SAM" id="Phobius"/>
    </source>
</evidence>
<gene>
    <name evidence="2" type="ORF">GCM10010170_010300</name>
</gene>
<feature type="transmembrane region" description="Helical" evidence="1">
    <location>
        <begin position="82"/>
        <end position="100"/>
    </location>
</feature>
<keyword evidence="1" id="KW-1133">Transmembrane helix</keyword>
<evidence type="ECO:0000313" key="2">
    <source>
        <dbReference type="EMBL" id="GAA2331645.1"/>
    </source>
</evidence>
<accession>A0ABN3FJF0</accession>
<keyword evidence="1" id="KW-0472">Membrane</keyword>
<sequence>MQAATDQVGAHWPDDITVHLDAGYDSNVTRTLLDELGLHGEIARKGAPAPVQVGKRWVAERTHAWMNGYGKLRRCTDRDGKIVDFFLYLAAAFVTVRALIRKARTRYRWSARPITRRLK</sequence>
<protein>
    <recommendedName>
        <fullName evidence="4">Transposase DDE domain-containing protein</fullName>
    </recommendedName>
</protein>
<keyword evidence="1" id="KW-0812">Transmembrane</keyword>
<evidence type="ECO:0000313" key="3">
    <source>
        <dbReference type="Proteomes" id="UP001501444"/>
    </source>
</evidence>
<organism evidence="2 3">
    <name type="scientific">Dactylosporangium salmoneum</name>
    <dbReference type="NCBI Taxonomy" id="53361"/>
    <lineage>
        <taxon>Bacteria</taxon>
        <taxon>Bacillati</taxon>
        <taxon>Actinomycetota</taxon>
        <taxon>Actinomycetes</taxon>
        <taxon>Micromonosporales</taxon>
        <taxon>Micromonosporaceae</taxon>
        <taxon>Dactylosporangium</taxon>
    </lineage>
</organism>
<comment type="caution">
    <text evidence="2">The sequence shown here is derived from an EMBL/GenBank/DDBJ whole genome shotgun (WGS) entry which is preliminary data.</text>
</comment>
<dbReference type="Proteomes" id="UP001501444">
    <property type="component" value="Unassembled WGS sequence"/>
</dbReference>
<name>A0ABN3FJF0_9ACTN</name>
<proteinExistence type="predicted"/>
<keyword evidence="3" id="KW-1185">Reference proteome</keyword>
<reference evidence="2 3" key="1">
    <citation type="journal article" date="2019" name="Int. J. Syst. Evol. Microbiol.">
        <title>The Global Catalogue of Microorganisms (GCM) 10K type strain sequencing project: providing services to taxonomists for standard genome sequencing and annotation.</title>
        <authorList>
            <consortium name="The Broad Institute Genomics Platform"/>
            <consortium name="The Broad Institute Genome Sequencing Center for Infectious Disease"/>
            <person name="Wu L."/>
            <person name="Ma J."/>
        </authorList>
    </citation>
    <scope>NUCLEOTIDE SEQUENCE [LARGE SCALE GENOMIC DNA]</scope>
    <source>
        <strain evidence="2 3">JCM 3272</strain>
    </source>
</reference>